<keyword evidence="2" id="KW-0560">Oxidoreductase</keyword>
<organism evidence="2 3">
    <name type="scientific">Nocardia vinacea</name>
    <dbReference type="NCBI Taxonomy" id="96468"/>
    <lineage>
        <taxon>Bacteria</taxon>
        <taxon>Bacillati</taxon>
        <taxon>Actinomycetota</taxon>
        <taxon>Actinomycetes</taxon>
        <taxon>Mycobacteriales</taxon>
        <taxon>Nocardiaceae</taxon>
        <taxon>Nocardia</taxon>
    </lineage>
</organism>
<evidence type="ECO:0000313" key="2">
    <source>
        <dbReference type="EMBL" id="WUV43275.1"/>
    </source>
</evidence>
<dbReference type="EMBL" id="CP109441">
    <property type="protein sequence ID" value="WUV43275.1"/>
    <property type="molecule type" value="Genomic_DNA"/>
</dbReference>
<dbReference type="InterPro" id="IPR007138">
    <property type="entry name" value="ABM_dom"/>
</dbReference>
<dbReference type="Pfam" id="PF03992">
    <property type="entry name" value="ABM"/>
    <property type="match status" value="1"/>
</dbReference>
<dbReference type="SUPFAM" id="SSF54909">
    <property type="entry name" value="Dimeric alpha+beta barrel"/>
    <property type="match status" value="1"/>
</dbReference>
<reference evidence="2" key="1">
    <citation type="submission" date="2022-10" db="EMBL/GenBank/DDBJ databases">
        <title>The complete genomes of actinobacterial strains from the NBC collection.</title>
        <authorList>
            <person name="Joergensen T.S."/>
            <person name="Alvarez Arevalo M."/>
            <person name="Sterndorff E.B."/>
            <person name="Faurdal D."/>
            <person name="Vuksanovic O."/>
            <person name="Mourched A.-S."/>
            <person name="Charusanti P."/>
            <person name="Shaw S."/>
            <person name="Blin K."/>
            <person name="Weber T."/>
        </authorList>
    </citation>
    <scope>NUCLEOTIDE SEQUENCE</scope>
    <source>
        <strain evidence="2">NBC_01482</strain>
    </source>
</reference>
<proteinExistence type="predicted"/>
<sequence length="102" mass="11731">MFALVVKFDLFDVDKAAAFDQLVAETVKNITENEPGTLVYATNTVDGEPLSRIFYEVYRDRDAFEEHERQPHTRRFLDKRSEYVASFRVEFLAPAVAKGLPT</sequence>
<name>A0ABZ1YJ82_9NOCA</name>
<dbReference type="Gene3D" id="3.30.70.100">
    <property type="match status" value="1"/>
</dbReference>
<gene>
    <name evidence="2" type="ORF">OG563_29095</name>
</gene>
<dbReference type="InterPro" id="IPR011008">
    <property type="entry name" value="Dimeric_a/b-barrel"/>
</dbReference>
<protein>
    <submittedName>
        <fullName evidence="2">Antibiotic biosynthesis monooxygenase</fullName>
    </submittedName>
</protein>
<feature type="domain" description="ABM" evidence="1">
    <location>
        <begin position="1"/>
        <end position="77"/>
    </location>
</feature>
<dbReference type="RefSeq" id="WP_327096457.1">
    <property type="nucleotide sequence ID" value="NZ_CP109149.1"/>
</dbReference>
<evidence type="ECO:0000259" key="1">
    <source>
        <dbReference type="Pfam" id="PF03992"/>
    </source>
</evidence>
<keyword evidence="2" id="KW-0503">Monooxygenase</keyword>
<accession>A0ABZ1YJ82</accession>
<dbReference type="GO" id="GO:0004497">
    <property type="term" value="F:monooxygenase activity"/>
    <property type="evidence" value="ECO:0007669"/>
    <property type="project" value="UniProtKB-KW"/>
</dbReference>
<evidence type="ECO:0000313" key="3">
    <source>
        <dbReference type="Proteomes" id="UP001432062"/>
    </source>
</evidence>
<keyword evidence="3" id="KW-1185">Reference proteome</keyword>
<dbReference type="Proteomes" id="UP001432062">
    <property type="component" value="Chromosome"/>
</dbReference>